<dbReference type="GO" id="GO:0003677">
    <property type="term" value="F:DNA binding"/>
    <property type="evidence" value="ECO:0007669"/>
    <property type="project" value="UniProtKB-KW"/>
</dbReference>
<dbReference type="Proteomes" id="UP001190700">
    <property type="component" value="Unassembled WGS sequence"/>
</dbReference>
<organism evidence="3 4">
    <name type="scientific">Cymbomonas tetramitiformis</name>
    <dbReference type="NCBI Taxonomy" id="36881"/>
    <lineage>
        <taxon>Eukaryota</taxon>
        <taxon>Viridiplantae</taxon>
        <taxon>Chlorophyta</taxon>
        <taxon>Pyramimonadophyceae</taxon>
        <taxon>Pyramimonadales</taxon>
        <taxon>Pyramimonadaceae</taxon>
        <taxon>Cymbomonas</taxon>
    </lineage>
</organism>
<evidence type="ECO:0000313" key="3">
    <source>
        <dbReference type="EMBL" id="KAK3248602.1"/>
    </source>
</evidence>
<dbReference type="InterPro" id="IPR011010">
    <property type="entry name" value="DNA_brk_join_enz"/>
</dbReference>
<keyword evidence="4" id="KW-1185">Reference proteome</keyword>
<dbReference type="GO" id="GO:0015074">
    <property type="term" value="P:DNA integration"/>
    <property type="evidence" value="ECO:0007669"/>
    <property type="project" value="InterPro"/>
</dbReference>
<dbReference type="InterPro" id="IPR013762">
    <property type="entry name" value="Integrase-like_cat_sf"/>
</dbReference>
<dbReference type="Gene3D" id="1.10.443.10">
    <property type="entry name" value="Intergrase catalytic core"/>
    <property type="match status" value="1"/>
</dbReference>
<keyword evidence="2" id="KW-0233">DNA recombination</keyword>
<dbReference type="EMBL" id="LGRX02027938">
    <property type="protein sequence ID" value="KAK3248602.1"/>
    <property type="molecule type" value="Genomic_DNA"/>
</dbReference>
<evidence type="ECO:0000313" key="4">
    <source>
        <dbReference type="Proteomes" id="UP001190700"/>
    </source>
</evidence>
<gene>
    <name evidence="3" type="ORF">CYMTET_41943</name>
</gene>
<accession>A0AAE0F254</accession>
<name>A0AAE0F254_9CHLO</name>
<comment type="caution">
    <text evidence="3">The sequence shown here is derived from an EMBL/GenBank/DDBJ whole genome shotgun (WGS) entry which is preliminary data.</text>
</comment>
<dbReference type="AlphaFoldDB" id="A0AAE0F254"/>
<dbReference type="SUPFAM" id="SSF56349">
    <property type="entry name" value="DNA breaking-rejoining enzymes"/>
    <property type="match status" value="1"/>
</dbReference>
<dbReference type="GO" id="GO:0006310">
    <property type="term" value="P:DNA recombination"/>
    <property type="evidence" value="ECO:0007669"/>
    <property type="project" value="UniProtKB-KW"/>
</dbReference>
<evidence type="ECO:0000256" key="1">
    <source>
        <dbReference type="ARBA" id="ARBA00023125"/>
    </source>
</evidence>
<reference evidence="3 4" key="1">
    <citation type="journal article" date="2015" name="Genome Biol. Evol.">
        <title>Comparative Genomics of a Bacterivorous Green Alga Reveals Evolutionary Causalities and Consequences of Phago-Mixotrophic Mode of Nutrition.</title>
        <authorList>
            <person name="Burns J.A."/>
            <person name="Paasch A."/>
            <person name="Narechania A."/>
            <person name="Kim E."/>
        </authorList>
    </citation>
    <scope>NUCLEOTIDE SEQUENCE [LARGE SCALE GENOMIC DNA]</scope>
    <source>
        <strain evidence="3 4">PLY_AMNH</strain>
    </source>
</reference>
<dbReference type="InterPro" id="IPR010998">
    <property type="entry name" value="Integrase_recombinase_N"/>
</dbReference>
<dbReference type="SUPFAM" id="SSF47823">
    <property type="entry name" value="lambda integrase-like, N-terminal domain"/>
    <property type="match status" value="1"/>
</dbReference>
<evidence type="ECO:0000256" key="2">
    <source>
        <dbReference type="ARBA" id="ARBA00023172"/>
    </source>
</evidence>
<evidence type="ECO:0008006" key="5">
    <source>
        <dbReference type="Google" id="ProtNLM"/>
    </source>
</evidence>
<keyword evidence="1" id="KW-0238">DNA-binding</keyword>
<dbReference type="Gene3D" id="1.10.150.130">
    <property type="match status" value="1"/>
</dbReference>
<sequence>MLGAGAPWPRSRPRGGITIIKYDDGEEEWLLLSEELTRRVDRRRAEDEPGDVVPVSDWTSALRERRRGELGARRFTELAVQMQEQALGAATRGNYDPKAKRFQKFCEGEGREWLPASEETVCLYIAAVLERGSIQATSMQPYLSAINNYHEDMGYPGPAKGRWVSRAVKAMARLQVAAAQEAGETVSERTWLPAKHVRTVHEAALTLVPDDEEQLRLLRAYTFVLLSFLSFGRPDTCSSLQQENVMTDNDGVTIILTREKGRNHVLKKRRLSIPWWGVELLWELLELWVRCRDEAWQRAEPGWTPPTGVPGSYWRLPGERVNSAGSGTDLANEWIALALRTVGCVPPEGGRFSAHSTRNVATTCVRAGGVAMEKMCFLRGWSQLSSAVQAYIDPTAVPDQAMRNCFGWLAPQGGCVQEQR</sequence>
<protein>
    <recommendedName>
        <fullName evidence="5">Tyr recombinase domain-containing protein</fullName>
    </recommendedName>
</protein>
<proteinExistence type="predicted"/>